<dbReference type="Proteomes" id="UP001172457">
    <property type="component" value="Chromosome 3"/>
</dbReference>
<comment type="caution">
    <text evidence="1">The sequence shown here is derived from an EMBL/GenBank/DDBJ whole genome shotgun (WGS) entry which is preliminary data.</text>
</comment>
<dbReference type="Gene3D" id="3.30.530.20">
    <property type="match status" value="1"/>
</dbReference>
<dbReference type="AlphaFoldDB" id="A0AA38T5N3"/>
<organism evidence="1 2">
    <name type="scientific">Centaurea solstitialis</name>
    <name type="common">yellow star-thistle</name>
    <dbReference type="NCBI Taxonomy" id="347529"/>
    <lineage>
        <taxon>Eukaryota</taxon>
        <taxon>Viridiplantae</taxon>
        <taxon>Streptophyta</taxon>
        <taxon>Embryophyta</taxon>
        <taxon>Tracheophyta</taxon>
        <taxon>Spermatophyta</taxon>
        <taxon>Magnoliopsida</taxon>
        <taxon>eudicotyledons</taxon>
        <taxon>Gunneridae</taxon>
        <taxon>Pentapetalae</taxon>
        <taxon>asterids</taxon>
        <taxon>campanulids</taxon>
        <taxon>Asterales</taxon>
        <taxon>Asteraceae</taxon>
        <taxon>Carduoideae</taxon>
        <taxon>Cardueae</taxon>
        <taxon>Centaureinae</taxon>
        <taxon>Centaurea</taxon>
    </lineage>
</organism>
<protein>
    <recommendedName>
        <fullName evidence="3">START domain-containing protein</fullName>
    </recommendedName>
</protein>
<dbReference type="InterPro" id="IPR023393">
    <property type="entry name" value="START-like_dom_sf"/>
</dbReference>
<name>A0AA38T5N3_9ASTR</name>
<proteinExistence type="predicted"/>
<accession>A0AA38T5N3</accession>
<dbReference type="SUPFAM" id="SSF55961">
    <property type="entry name" value="Bet v1-like"/>
    <property type="match status" value="1"/>
</dbReference>
<dbReference type="PANTHER" id="PTHR34560">
    <property type="entry name" value="POLYKETIDE CYCLASE/DEHYDRASE/LIPID TRANSPORT SUPERFAMILY PROTEIN"/>
    <property type="match status" value="1"/>
</dbReference>
<keyword evidence="2" id="KW-1185">Reference proteome</keyword>
<gene>
    <name evidence="1" type="ORF">OSB04_009464</name>
</gene>
<evidence type="ECO:0000313" key="1">
    <source>
        <dbReference type="EMBL" id="KAJ9554850.1"/>
    </source>
</evidence>
<reference evidence="1" key="1">
    <citation type="submission" date="2023-03" db="EMBL/GenBank/DDBJ databases">
        <title>Chromosome-scale reference genome and RAD-based genetic map of yellow starthistle (Centaurea solstitialis) reveal putative structural variation and QTLs associated with invader traits.</title>
        <authorList>
            <person name="Reatini B."/>
            <person name="Cang F.A."/>
            <person name="Jiang Q."/>
            <person name="Mckibben M.T.W."/>
            <person name="Barker M.S."/>
            <person name="Rieseberg L.H."/>
            <person name="Dlugosch K.M."/>
        </authorList>
    </citation>
    <scope>NUCLEOTIDE SEQUENCE</scope>
    <source>
        <strain evidence="1">CAN-66</strain>
        <tissue evidence="1">Leaf</tissue>
    </source>
</reference>
<dbReference type="EMBL" id="JARYMX010000003">
    <property type="protein sequence ID" value="KAJ9554850.1"/>
    <property type="molecule type" value="Genomic_DNA"/>
</dbReference>
<evidence type="ECO:0000313" key="2">
    <source>
        <dbReference type="Proteomes" id="UP001172457"/>
    </source>
</evidence>
<evidence type="ECO:0008006" key="3">
    <source>
        <dbReference type="Google" id="ProtNLM"/>
    </source>
</evidence>
<dbReference type="PANTHER" id="PTHR34560:SF1">
    <property type="entry name" value="START DOMAIN-CONTAINING PROTEIN"/>
    <property type="match status" value="1"/>
</dbReference>
<sequence>MEGKENISRYRDILDKTLMSPDLSNVESLKILVGNQMSNSLQYEDQECSDDLVTKRTKDVANFLSMLRSASGSAVEGSKPSDIPQGGWKIKHDNQDCRVMYREGPVGTPLHTLLAEGYVDGPLDICLCISWEAGLYPKWWPQFNIPAFKILSSECVKKVRMGEQISLVRMKLSWPLSTREALVHYVTLDYFQDGLMIVLLNTISESENIDKATHGFTRDGIPDVENVTRIDVVGGVALQKVSANRSYFRTIVNMDIKLDFVPPAIINFVARQLVGSGFKLYKKGANCTIGQQEVASVSKGDVDFSKALKEPFYGRIREALYSENEIPNQILKQEDVKIVHDAVSEQRDIKIEHGALEQETVEFVQPEERCSLEGKEVKFHRPVSEIEEIEVSMRSNEDDNGDEIPSNKFINDCRVIVGEKEVIISREVKQALGTLEKVISVFREFGFNPRSLSLSRFTNNVFAELDDHKTNNSKLSVAPTNGLTVRTSQESRNSFSCHNSRQGGCATETQDDEVGLALKEAETLSLHGSPRSSFSFAKNEPITLTQNNTVVNGEVKNNNDESHKKMKKQRFCCLNFTSGRGFS</sequence>